<keyword evidence="3" id="KW-1185">Reference proteome</keyword>
<organism evidence="2 3">
    <name type="scientific">Rufibacter immobilis</name>
    <dbReference type="NCBI Taxonomy" id="1348778"/>
    <lineage>
        <taxon>Bacteria</taxon>
        <taxon>Pseudomonadati</taxon>
        <taxon>Bacteroidota</taxon>
        <taxon>Cytophagia</taxon>
        <taxon>Cytophagales</taxon>
        <taxon>Hymenobacteraceae</taxon>
        <taxon>Rufibacter</taxon>
    </lineage>
</organism>
<name>A0A3M9MR40_9BACT</name>
<keyword evidence="1" id="KW-1133">Transmembrane helix</keyword>
<evidence type="ECO:0000256" key="1">
    <source>
        <dbReference type="SAM" id="Phobius"/>
    </source>
</evidence>
<dbReference type="RefSeq" id="WP_123134426.1">
    <property type="nucleotide sequence ID" value="NZ_RJJE01000017.1"/>
</dbReference>
<keyword evidence="1" id="KW-0812">Transmembrane</keyword>
<evidence type="ECO:0000313" key="3">
    <source>
        <dbReference type="Proteomes" id="UP000271010"/>
    </source>
</evidence>
<reference evidence="2 3" key="1">
    <citation type="submission" date="2018-11" db="EMBL/GenBank/DDBJ databases">
        <title>Rufibacter latericius sp. nov., isolated from water in Baiyang Lake.</title>
        <authorList>
            <person name="Yang Y."/>
        </authorList>
    </citation>
    <scope>NUCLEOTIDE SEQUENCE [LARGE SCALE GENOMIC DNA]</scope>
    <source>
        <strain evidence="2 3">MCC P1</strain>
    </source>
</reference>
<dbReference type="EMBL" id="RJJE01000017">
    <property type="protein sequence ID" value="RNI27959.1"/>
    <property type="molecule type" value="Genomic_DNA"/>
</dbReference>
<accession>A0A3M9MR40</accession>
<gene>
    <name evidence="2" type="ORF">EFA69_17890</name>
</gene>
<feature type="transmembrane region" description="Helical" evidence="1">
    <location>
        <begin position="100"/>
        <end position="121"/>
    </location>
</feature>
<sequence length="141" mass="15903">MTRAFVTYLLSLTILFLGGYNHLPAQVQQKGSLYIPAKEQKAATLASVGLFQLDTNFILSTSPTKVDKAIDKIAGTENQVEEEESERVKDSFGGADLLPALYYGFILAFLLGNLKQILLLCQQIAYSIYRRWYLLFLVFRI</sequence>
<evidence type="ECO:0000313" key="2">
    <source>
        <dbReference type="EMBL" id="RNI27959.1"/>
    </source>
</evidence>
<proteinExistence type="predicted"/>
<comment type="caution">
    <text evidence="2">The sequence shown here is derived from an EMBL/GenBank/DDBJ whole genome shotgun (WGS) entry which is preliminary data.</text>
</comment>
<dbReference type="Proteomes" id="UP000271010">
    <property type="component" value="Unassembled WGS sequence"/>
</dbReference>
<protein>
    <submittedName>
        <fullName evidence="2">Uncharacterized protein</fullName>
    </submittedName>
</protein>
<dbReference type="AlphaFoldDB" id="A0A3M9MR40"/>
<keyword evidence="1" id="KW-0472">Membrane</keyword>